<sequence>MGERSDSRLAAMRTDELNIDVVLVQRLVAGQFPRWAGLGVEAVDSGGTSNAMYRLGADLVVRLPRRAGAEGDVAKEHRWLPWLAPRLPVAVPVPLGQGLPAGNYPFRWSVYRWLDGATPDVGHLVAPGLLAEDLAGFIDALHRVDPAGGPDSYRSEHLAVRDTVTREAIEELRGVVDADAARAVWETALRAPVWAGPPVWIHADLQPGNVLVDRGRLGAVIDFGCLGLGDPAVDLIVAWYVLPGDVREAFRAAVAADDASWARGRGWALSIALVELRYYRDTNPVMAGHARRVIREVLDGRER</sequence>
<dbReference type="InterPro" id="IPR051678">
    <property type="entry name" value="AGP_Transferase"/>
</dbReference>
<reference evidence="2 5" key="2">
    <citation type="submission" date="2019-04" db="EMBL/GenBank/DDBJ databases">
        <title>Draft genome sequences of Streptomyces avermitilis NBRC 14893.</title>
        <authorList>
            <person name="Komaki H."/>
            <person name="Tamura T."/>
            <person name="Hosoyama A."/>
        </authorList>
    </citation>
    <scope>NUCLEOTIDE SEQUENCE [LARGE SCALE GENOMIC DNA]</scope>
    <source>
        <strain evidence="2 5">NBRC 14893</strain>
    </source>
</reference>
<dbReference type="CDD" id="cd05155">
    <property type="entry name" value="APH_ChoK_like_1"/>
    <property type="match status" value="1"/>
</dbReference>
<protein>
    <submittedName>
        <fullName evidence="3">Phosphotransferase</fullName>
    </submittedName>
</protein>
<dbReference type="Pfam" id="PF01636">
    <property type="entry name" value="APH"/>
    <property type="match status" value="1"/>
</dbReference>
<accession>A0A4D4MQX4</accession>
<comment type="caution">
    <text evidence="3">The sequence shown here is derived from an EMBL/GenBank/DDBJ whole genome shotgun (WGS) entry which is preliminary data.</text>
</comment>
<keyword evidence="3" id="KW-0808">Transferase</keyword>
<dbReference type="OMA" id="LHADLMP"/>
<feature type="domain" description="Aminoglycoside phosphotransferase" evidence="1">
    <location>
        <begin position="45"/>
        <end position="267"/>
    </location>
</feature>
<evidence type="ECO:0000313" key="3">
    <source>
        <dbReference type="EMBL" id="GDY74560.1"/>
    </source>
</evidence>
<evidence type="ECO:0000313" key="2">
    <source>
        <dbReference type="EMBL" id="GDY65225.1"/>
    </source>
</evidence>
<dbReference type="EMBL" id="BJHX01000001">
    <property type="protein sequence ID" value="GDY65225.1"/>
    <property type="molecule type" value="Genomic_DNA"/>
</dbReference>
<organism evidence="3 4">
    <name type="scientific">Streptomyces avermitilis</name>
    <dbReference type="NCBI Taxonomy" id="33903"/>
    <lineage>
        <taxon>Bacteria</taxon>
        <taxon>Bacillati</taxon>
        <taxon>Actinomycetota</taxon>
        <taxon>Actinomycetes</taxon>
        <taxon>Kitasatosporales</taxon>
        <taxon>Streptomycetaceae</taxon>
        <taxon>Streptomyces</taxon>
    </lineage>
</organism>
<evidence type="ECO:0000313" key="4">
    <source>
        <dbReference type="Proteomes" id="UP000299211"/>
    </source>
</evidence>
<reference evidence="3 4" key="1">
    <citation type="submission" date="2019-04" db="EMBL/GenBank/DDBJ databases">
        <title>Draft genome sequences of Streptomyces avermitilis ATCC 31267.</title>
        <authorList>
            <person name="Komaki H."/>
            <person name="Tamura T."/>
            <person name="Hosoyama A."/>
        </authorList>
    </citation>
    <scope>NUCLEOTIDE SEQUENCE [LARGE SCALE GENOMIC DNA]</scope>
    <source>
        <strain evidence="3 4">ATCC 31267</strain>
    </source>
</reference>
<dbReference type="Gene3D" id="3.30.200.20">
    <property type="entry name" value="Phosphorylase Kinase, domain 1"/>
    <property type="match status" value="1"/>
</dbReference>
<dbReference type="GO" id="GO:0016740">
    <property type="term" value="F:transferase activity"/>
    <property type="evidence" value="ECO:0007669"/>
    <property type="project" value="UniProtKB-KW"/>
</dbReference>
<proteinExistence type="predicted"/>
<dbReference type="AlphaFoldDB" id="A0A4D4MQX4"/>
<dbReference type="Proteomes" id="UP000299211">
    <property type="component" value="Unassembled WGS sequence"/>
</dbReference>
<dbReference type="PANTHER" id="PTHR21310">
    <property type="entry name" value="AMINOGLYCOSIDE PHOSPHOTRANSFERASE-RELATED-RELATED"/>
    <property type="match status" value="1"/>
</dbReference>
<dbReference type="InterPro" id="IPR002575">
    <property type="entry name" value="Aminoglycoside_PTrfase"/>
</dbReference>
<dbReference type="SUPFAM" id="SSF56112">
    <property type="entry name" value="Protein kinase-like (PK-like)"/>
    <property type="match status" value="1"/>
</dbReference>
<dbReference type="Gene3D" id="3.90.1200.10">
    <property type="match status" value="1"/>
</dbReference>
<dbReference type="Proteomes" id="UP000302139">
    <property type="component" value="Unassembled WGS sequence"/>
</dbReference>
<gene>
    <name evidence="2" type="ORF">SAV14893_046180</name>
    <name evidence="3" type="ORF">SAV31267_040450</name>
</gene>
<dbReference type="PANTHER" id="PTHR21310:SF42">
    <property type="entry name" value="BIFUNCTIONAL AAC_APH"/>
    <property type="match status" value="1"/>
</dbReference>
<name>A0A4D4MQX4_STRAX</name>
<evidence type="ECO:0000313" key="5">
    <source>
        <dbReference type="Proteomes" id="UP000302139"/>
    </source>
</evidence>
<evidence type="ECO:0000259" key="1">
    <source>
        <dbReference type="Pfam" id="PF01636"/>
    </source>
</evidence>
<dbReference type="EMBL" id="BJHY01000001">
    <property type="protein sequence ID" value="GDY74560.1"/>
    <property type="molecule type" value="Genomic_DNA"/>
</dbReference>
<dbReference type="InterPro" id="IPR011009">
    <property type="entry name" value="Kinase-like_dom_sf"/>
</dbReference>